<organism evidence="1 2">
    <name type="scientific">Tetraparma gracilis</name>
    <dbReference type="NCBI Taxonomy" id="2962635"/>
    <lineage>
        <taxon>Eukaryota</taxon>
        <taxon>Sar</taxon>
        <taxon>Stramenopiles</taxon>
        <taxon>Ochrophyta</taxon>
        <taxon>Bolidophyceae</taxon>
        <taxon>Parmales</taxon>
        <taxon>Triparmaceae</taxon>
        <taxon>Tetraparma</taxon>
    </lineage>
</organism>
<dbReference type="PANTHER" id="PTHR20275">
    <property type="entry name" value="NAD KINASE"/>
    <property type="match status" value="1"/>
</dbReference>
<name>A0ABQ6MDD1_9STRA</name>
<dbReference type="InterPro" id="IPR016064">
    <property type="entry name" value="NAD/diacylglycerol_kinase_sf"/>
</dbReference>
<sequence length="284" mass="30927">SHGALCAFTAHTVEQGLGRILSGEGTYSDRTRIQITVKSTFSETKLVPALNDVLIAHPTPASVSRFRMGWLVPYNKDPLDSIAYNSAPVRDGSSATFPSSISSTPPPPPTYEAGTITRFNNETYQIKRSFNAWSSGMWVCTPTGSTAAMAAAGGRVMNPKSPQLQYLIREHVSTESQVKRIVWITVTGNIFFLLRAALEIAMTFSLTLHYRKHKSFEGAFSDEEWDSYILVKHWSEVAILCLMLYILQSRFTSAAGRAGGGGRGAYQKVPDAAVAPSDGGNLNV</sequence>
<feature type="non-terminal residue" evidence="1">
    <location>
        <position position="1"/>
    </location>
</feature>
<dbReference type="InterPro" id="IPR017437">
    <property type="entry name" value="ATP-NAD_kinase_PpnK-typ_C"/>
</dbReference>
<dbReference type="Gene3D" id="2.60.200.30">
    <property type="entry name" value="Probable inorganic polyphosphate/atp-NAD kinase, domain 2"/>
    <property type="match status" value="1"/>
</dbReference>
<dbReference type="PANTHER" id="PTHR20275:SF28">
    <property type="entry name" value="NADH KINASE"/>
    <property type="match status" value="1"/>
</dbReference>
<accession>A0ABQ6MDD1</accession>
<evidence type="ECO:0000313" key="1">
    <source>
        <dbReference type="EMBL" id="GMI24221.1"/>
    </source>
</evidence>
<keyword evidence="2" id="KW-1185">Reference proteome</keyword>
<dbReference type="SUPFAM" id="SSF111331">
    <property type="entry name" value="NAD kinase/diacylglycerol kinase-like"/>
    <property type="match status" value="1"/>
</dbReference>
<reference evidence="1 2" key="1">
    <citation type="journal article" date="2023" name="Commun. Biol.">
        <title>Genome analysis of Parmales, the sister group of diatoms, reveals the evolutionary specialization of diatoms from phago-mixotrophs to photoautotrophs.</title>
        <authorList>
            <person name="Ban H."/>
            <person name="Sato S."/>
            <person name="Yoshikawa S."/>
            <person name="Yamada K."/>
            <person name="Nakamura Y."/>
            <person name="Ichinomiya M."/>
            <person name="Sato N."/>
            <person name="Blanc-Mathieu R."/>
            <person name="Endo H."/>
            <person name="Kuwata A."/>
            <person name="Ogata H."/>
        </authorList>
    </citation>
    <scope>NUCLEOTIDE SEQUENCE [LARGE SCALE GENOMIC DNA]</scope>
</reference>
<gene>
    <name evidence="1" type="ORF">TeGR_g2863</name>
</gene>
<proteinExistence type="predicted"/>
<evidence type="ECO:0000313" key="2">
    <source>
        <dbReference type="Proteomes" id="UP001165060"/>
    </source>
</evidence>
<comment type="caution">
    <text evidence="1">The sequence shown here is derived from an EMBL/GenBank/DDBJ whole genome shotgun (WGS) entry which is preliminary data.</text>
</comment>
<dbReference type="EMBL" id="BRYB01000158">
    <property type="protein sequence ID" value="GMI24221.1"/>
    <property type="molecule type" value="Genomic_DNA"/>
</dbReference>
<dbReference type="Proteomes" id="UP001165060">
    <property type="component" value="Unassembled WGS sequence"/>
</dbReference>
<protein>
    <submittedName>
        <fullName evidence="1">Uncharacterized protein</fullName>
    </submittedName>
</protein>